<reference evidence="1 2" key="1">
    <citation type="journal article" date="2013" name="Genome Announc.">
        <title>Whole-Genome Shotgun Assembly and Analysis of the Genome of Streptomyces mobaraensis DSM 40847, a Strain for Industrial Production of Microbial Transglutaminase.</title>
        <authorList>
            <person name="Yang H."/>
            <person name="He T."/>
            <person name="Wu W."/>
            <person name="Zhu W."/>
            <person name="Lu B."/>
            <person name="Sun W."/>
        </authorList>
    </citation>
    <scope>NUCLEOTIDE SEQUENCE [LARGE SCALE GENOMIC DNA]</scope>
    <source>
        <strain evidence="1 2">DSM 40847</strain>
    </source>
</reference>
<sequence>MLQLGSGMVQAPRGWLRVRFSYSRVPAIARKYQSAFGLCF</sequence>
<dbReference type="eggNOG" id="ENOG5032877">
    <property type="taxonomic scope" value="Bacteria"/>
</dbReference>
<dbReference type="Proteomes" id="UP000011740">
    <property type="component" value="Unassembled WGS sequence"/>
</dbReference>
<evidence type="ECO:0000313" key="1">
    <source>
        <dbReference type="EMBL" id="EMF01916.1"/>
    </source>
</evidence>
<evidence type="ECO:0000313" key="2">
    <source>
        <dbReference type="Proteomes" id="UP000011740"/>
    </source>
</evidence>
<comment type="caution">
    <text evidence="1">The sequence shown here is derived from an EMBL/GenBank/DDBJ whole genome shotgun (WGS) entry which is preliminary data.</text>
</comment>
<dbReference type="AlphaFoldDB" id="M3CD65"/>
<proteinExistence type="predicted"/>
<gene>
    <name evidence="1" type="ORF">H340_03829</name>
</gene>
<organism evidence="1 2">
    <name type="scientific">Streptomyces mobaraensis (strain ATCC 29032 / DSM 40847 / JCM 4168 / NBRC 13819 / NCIMB 11159 / IPCR 16-22)</name>
    <dbReference type="NCBI Taxonomy" id="1223523"/>
    <lineage>
        <taxon>Bacteria</taxon>
        <taxon>Bacillati</taxon>
        <taxon>Actinomycetota</taxon>
        <taxon>Actinomycetes</taxon>
        <taxon>Kitasatosporales</taxon>
        <taxon>Streptomycetaceae</taxon>
        <taxon>Streptomyces</taxon>
    </lineage>
</organism>
<accession>M3CD65</accession>
<dbReference type="EMBL" id="AORZ01000006">
    <property type="protein sequence ID" value="EMF01916.1"/>
    <property type="molecule type" value="Genomic_DNA"/>
</dbReference>
<name>M3CD65_STRM1</name>
<protein>
    <submittedName>
        <fullName evidence="1">Uncharacterized protein</fullName>
    </submittedName>
</protein>